<dbReference type="PANTHER" id="PTHR24291">
    <property type="entry name" value="CYTOCHROME P450 FAMILY 4"/>
    <property type="match status" value="1"/>
</dbReference>
<dbReference type="GO" id="GO:0016705">
    <property type="term" value="F:oxidoreductase activity, acting on paired donors, with incorporation or reduction of molecular oxygen"/>
    <property type="evidence" value="ECO:0007669"/>
    <property type="project" value="InterPro"/>
</dbReference>
<dbReference type="InterPro" id="IPR017972">
    <property type="entry name" value="Cyt_P450_CS"/>
</dbReference>
<gene>
    <name evidence="9" type="ORF">DLM86_19035</name>
</gene>
<dbReference type="Proteomes" id="UP000247476">
    <property type="component" value="Unassembled WGS sequence"/>
</dbReference>
<protein>
    <submittedName>
        <fullName evidence="9">Cytochrome P450</fullName>
    </submittedName>
</protein>
<dbReference type="CDD" id="cd20620">
    <property type="entry name" value="CYP132-like"/>
    <property type="match status" value="1"/>
</dbReference>
<keyword evidence="3 7" id="KW-0479">Metal-binding</keyword>
<evidence type="ECO:0000313" key="9">
    <source>
        <dbReference type="EMBL" id="PYI53089.1"/>
    </source>
</evidence>
<dbReference type="GO" id="GO:0004497">
    <property type="term" value="F:monooxygenase activity"/>
    <property type="evidence" value="ECO:0007669"/>
    <property type="project" value="UniProtKB-KW"/>
</dbReference>
<dbReference type="InterPro" id="IPR001128">
    <property type="entry name" value="Cyt_P450"/>
</dbReference>
<evidence type="ECO:0000256" key="5">
    <source>
        <dbReference type="ARBA" id="ARBA00023004"/>
    </source>
</evidence>
<evidence type="ECO:0000313" key="10">
    <source>
        <dbReference type="Proteomes" id="UP000247476"/>
    </source>
</evidence>
<keyword evidence="6 8" id="KW-0503">Monooxygenase</keyword>
<accession>A0A2V5K1P0</accession>
<evidence type="ECO:0000256" key="6">
    <source>
        <dbReference type="ARBA" id="ARBA00023033"/>
    </source>
</evidence>
<dbReference type="GO" id="GO:0005506">
    <property type="term" value="F:iron ion binding"/>
    <property type="evidence" value="ECO:0007669"/>
    <property type="project" value="InterPro"/>
</dbReference>
<keyword evidence="10" id="KW-1185">Reference proteome</keyword>
<keyword evidence="4 8" id="KW-0560">Oxidoreductase</keyword>
<name>A0A2V5K1P0_9BACL</name>
<dbReference type="RefSeq" id="WP_110841637.1">
    <property type="nucleotide sequence ID" value="NZ_QJVJ01000008.1"/>
</dbReference>
<dbReference type="SUPFAM" id="SSF48264">
    <property type="entry name" value="Cytochrome P450"/>
    <property type="match status" value="1"/>
</dbReference>
<dbReference type="Gene3D" id="1.10.630.10">
    <property type="entry name" value="Cytochrome P450"/>
    <property type="match status" value="1"/>
</dbReference>
<dbReference type="OrthoDB" id="9789468at2"/>
<proteinExistence type="inferred from homology"/>
<comment type="cofactor">
    <cofactor evidence="7">
        <name>heme</name>
        <dbReference type="ChEBI" id="CHEBI:30413"/>
    </cofactor>
</comment>
<evidence type="ECO:0000256" key="4">
    <source>
        <dbReference type="ARBA" id="ARBA00023002"/>
    </source>
</evidence>
<keyword evidence="5 7" id="KW-0408">Iron</keyword>
<dbReference type="AlphaFoldDB" id="A0A2V5K1P0"/>
<evidence type="ECO:0000256" key="2">
    <source>
        <dbReference type="ARBA" id="ARBA00022617"/>
    </source>
</evidence>
<reference evidence="9 10" key="1">
    <citation type="submission" date="2018-05" db="EMBL/GenBank/DDBJ databases">
        <title>Paenibacillus flagellatus sp. nov., isolated from selenium mineral soil.</title>
        <authorList>
            <person name="Dai X."/>
        </authorList>
    </citation>
    <scope>NUCLEOTIDE SEQUENCE [LARGE SCALE GENOMIC DNA]</scope>
    <source>
        <strain evidence="9 10">DXL2</strain>
    </source>
</reference>
<dbReference type="PRINTS" id="PR00385">
    <property type="entry name" value="P450"/>
</dbReference>
<evidence type="ECO:0000256" key="7">
    <source>
        <dbReference type="PIRSR" id="PIRSR602401-1"/>
    </source>
</evidence>
<feature type="binding site" description="axial binding residue" evidence="7">
    <location>
        <position position="397"/>
    </location>
    <ligand>
        <name>heme</name>
        <dbReference type="ChEBI" id="CHEBI:30413"/>
    </ligand>
    <ligandPart>
        <name>Fe</name>
        <dbReference type="ChEBI" id="CHEBI:18248"/>
    </ligandPart>
</feature>
<comment type="caution">
    <text evidence="9">The sequence shown here is derived from an EMBL/GenBank/DDBJ whole genome shotgun (WGS) entry which is preliminary data.</text>
</comment>
<evidence type="ECO:0000256" key="1">
    <source>
        <dbReference type="ARBA" id="ARBA00010617"/>
    </source>
</evidence>
<organism evidence="9 10">
    <name type="scientific">Paenibacillus flagellatus</name>
    <dbReference type="NCBI Taxonomy" id="2211139"/>
    <lineage>
        <taxon>Bacteria</taxon>
        <taxon>Bacillati</taxon>
        <taxon>Bacillota</taxon>
        <taxon>Bacilli</taxon>
        <taxon>Bacillales</taxon>
        <taxon>Paenibacillaceae</taxon>
        <taxon>Paenibacillus</taxon>
    </lineage>
</organism>
<sequence>MPQTELTPESALPKPSLLGGSLKAFREDPLTFMNELHRQYGDYARFRLGPKSFYAIFHPDMLKEAMVTKSDDFCKAGAFDEIKRLTGEGLVLSDGKHHDRQRRMLQPKFTRGHIQRYAEQMGISTRSLSENWAEGQERDLTHDLFRITFDIMTRTLFSYDSTTRLEQIEQAFDSINRIATDKIRALIRVPLLIPTQQNREYSAALQTLNEIVYGIIQDRRAMKGGERQDLLSVLMEAVDESDQSVMSDKQIRDEVLTMFLAGHETTAYTLAWAFDFIMRRPDVEEKLVEEWSRVLNGALPTAEHYPELVYTQNVVWETLRMRPVGYITGRTAIRDTRLGSLELRRGDSLMISPYPLHMSPRYFADPETFRPERFENDYVRTLPLMAYFPFGAGPRSCIGNHFAMLEMVILLAEIGQHYVLRHAPGHPPVVPEALLTLAPRGGIRVTVKRRSS</sequence>
<dbReference type="Pfam" id="PF00067">
    <property type="entry name" value="p450"/>
    <property type="match status" value="1"/>
</dbReference>
<keyword evidence="2 7" id="KW-0349">Heme</keyword>
<dbReference type="PRINTS" id="PR00463">
    <property type="entry name" value="EP450I"/>
</dbReference>
<evidence type="ECO:0000256" key="8">
    <source>
        <dbReference type="RuleBase" id="RU000461"/>
    </source>
</evidence>
<dbReference type="GO" id="GO:0020037">
    <property type="term" value="F:heme binding"/>
    <property type="evidence" value="ECO:0007669"/>
    <property type="project" value="InterPro"/>
</dbReference>
<dbReference type="InterPro" id="IPR002401">
    <property type="entry name" value="Cyt_P450_E_grp-I"/>
</dbReference>
<evidence type="ECO:0000256" key="3">
    <source>
        <dbReference type="ARBA" id="ARBA00022723"/>
    </source>
</evidence>
<dbReference type="InterPro" id="IPR050196">
    <property type="entry name" value="Cytochrome_P450_Monoox"/>
</dbReference>
<dbReference type="PANTHER" id="PTHR24291:SF50">
    <property type="entry name" value="BIFUNCTIONAL ALBAFLAVENONE MONOOXYGENASE_TERPENE SYNTHASE"/>
    <property type="match status" value="1"/>
</dbReference>
<dbReference type="PROSITE" id="PS00086">
    <property type="entry name" value="CYTOCHROME_P450"/>
    <property type="match status" value="1"/>
</dbReference>
<dbReference type="EMBL" id="QJVJ01000008">
    <property type="protein sequence ID" value="PYI53089.1"/>
    <property type="molecule type" value="Genomic_DNA"/>
</dbReference>
<dbReference type="InterPro" id="IPR036396">
    <property type="entry name" value="Cyt_P450_sf"/>
</dbReference>
<comment type="similarity">
    <text evidence="1 8">Belongs to the cytochrome P450 family.</text>
</comment>